<protein>
    <submittedName>
        <fullName evidence="3">Uncharacterized protein</fullName>
    </submittedName>
</protein>
<organism evidence="3 4">
    <name type="scientific">Turnera subulata</name>
    <dbReference type="NCBI Taxonomy" id="218843"/>
    <lineage>
        <taxon>Eukaryota</taxon>
        <taxon>Viridiplantae</taxon>
        <taxon>Streptophyta</taxon>
        <taxon>Embryophyta</taxon>
        <taxon>Tracheophyta</taxon>
        <taxon>Spermatophyta</taxon>
        <taxon>Magnoliopsida</taxon>
        <taxon>eudicotyledons</taxon>
        <taxon>Gunneridae</taxon>
        <taxon>Pentapetalae</taxon>
        <taxon>rosids</taxon>
        <taxon>fabids</taxon>
        <taxon>Malpighiales</taxon>
        <taxon>Passifloraceae</taxon>
        <taxon>Turnera</taxon>
    </lineage>
</organism>
<comment type="caution">
    <text evidence="3">The sequence shown here is derived from an EMBL/GenBank/DDBJ whole genome shotgun (WGS) entry which is preliminary data.</text>
</comment>
<dbReference type="InterPro" id="IPR053023">
    <property type="entry name" value="FLAP_modulator"/>
</dbReference>
<sequence length="269" mass="29204">MNLLLLSLLLLFLSLTYNIPGVVTFRGLNVSCPPPVGSSPSPLPPPPPRLDDDVGHRLTAGESQAALLTVGIMVFIGVSLCCICAPQRRTLIIVQVGLSGKGVSLQRQVNEIARTTDTSSPKGWQRILTATASALYLHPNYLISGYSSVRPEYSLAGLEKSFDELLCQEREKFDVESLTNAKNVQTQRAITSRAELGGGYKVVTILVAAKGAYNIPVIRSVDDIKAALRSLDIASSKLLAMQVLWTPQNENDTLSEQALLQSYPHLRHI</sequence>
<dbReference type="PANTHER" id="PTHR33975">
    <property type="entry name" value="MYELIN-ASSOCIATED OLIGODENDROCYTE BASIC PROTEIN"/>
    <property type="match status" value="1"/>
</dbReference>
<evidence type="ECO:0000256" key="1">
    <source>
        <dbReference type="SAM" id="Phobius"/>
    </source>
</evidence>
<reference evidence="3" key="2">
    <citation type="journal article" date="2023" name="Plants (Basel)">
        <title>Annotation of the Turnera subulata (Passifloraceae) Draft Genome Reveals the S-Locus Evolved after the Divergence of Turneroideae from Passifloroideae in a Stepwise Manner.</title>
        <authorList>
            <person name="Henning P.M."/>
            <person name="Roalson E.H."/>
            <person name="Mir W."/>
            <person name="McCubbin A.G."/>
            <person name="Shore J.S."/>
        </authorList>
    </citation>
    <scope>NUCLEOTIDE SEQUENCE</scope>
    <source>
        <strain evidence="3">F60SS</strain>
    </source>
</reference>
<reference evidence="3" key="1">
    <citation type="submission" date="2022-02" db="EMBL/GenBank/DDBJ databases">
        <authorList>
            <person name="Henning P.M."/>
            <person name="McCubbin A.G."/>
            <person name="Shore J.S."/>
        </authorList>
    </citation>
    <scope>NUCLEOTIDE SEQUENCE</scope>
    <source>
        <strain evidence="3">F60SS</strain>
        <tissue evidence="3">Leaves</tissue>
    </source>
</reference>
<keyword evidence="1" id="KW-1133">Transmembrane helix</keyword>
<evidence type="ECO:0000313" key="4">
    <source>
        <dbReference type="Proteomes" id="UP001141552"/>
    </source>
</evidence>
<feature type="transmembrane region" description="Helical" evidence="1">
    <location>
        <begin position="65"/>
        <end position="85"/>
    </location>
</feature>
<dbReference type="GO" id="GO:0009507">
    <property type="term" value="C:chloroplast"/>
    <property type="evidence" value="ECO:0007669"/>
    <property type="project" value="TreeGrafter"/>
</dbReference>
<dbReference type="Proteomes" id="UP001141552">
    <property type="component" value="Unassembled WGS sequence"/>
</dbReference>
<name>A0A9Q0F7H7_9ROSI</name>
<evidence type="ECO:0000313" key="3">
    <source>
        <dbReference type="EMBL" id="KAJ4825534.1"/>
    </source>
</evidence>
<accession>A0A9Q0F7H7</accession>
<dbReference type="EMBL" id="JAKUCV010006865">
    <property type="protein sequence ID" value="KAJ4825534.1"/>
    <property type="molecule type" value="Genomic_DNA"/>
</dbReference>
<keyword evidence="1" id="KW-0472">Membrane</keyword>
<dbReference type="InterPro" id="IPR010903">
    <property type="entry name" value="DUF1517"/>
</dbReference>
<dbReference type="Pfam" id="PF07466">
    <property type="entry name" value="DUF1517"/>
    <property type="match status" value="1"/>
</dbReference>
<gene>
    <name evidence="3" type="ORF">Tsubulata_033527</name>
</gene>
<keyword evidence="2" id="KW-0732">Signal</keyword>
<evidence type="ECO:0000256" key="2">
    <source>
        <dbReference type="SAM" id="SignalP"/>
    </source>
</evidence>
<dbReference type="OrthoDB" id="542507at2759"/>
<feature type="chain" id="PRO_5040178629" evidence="2">
    <location>
        <begin position="19"/>
        <end position="269"/>
    </location>
</feature>
<keyword evidence="4" id="KW-1185">Reference proteome</keyword>
<feature type="signal peptide" evidence="2">
    <location>
        <begin position="1"/>
        <end position="18"/>
    </location>
</feature>
<dbReference type="AlphaFoldDB" id="A0A9Q0F7H7"/>
<dbReference type="PANTHER" id="PTHR33975:SF8">
    <property type="match status" value="1"/>
</dbReference>
<keyword evidence="1" id="KW-0812">Transmembrane</keyword>
<proteinExistence type="predicted"/>